<organism evidence="1 2">
    <name type="scientific">Coprothermobacter proteolyticus (strain ATCC 35245 / DSM 5265 / OCM 4 / BT)</name>
    <dbReference type="NCBI Taxonomy" id="309798"/>
    <lineage>
        <taxon>Bacteria</taxon>
        <taxon>Pseudomonadati</taxon>
        <taxon>Coprothermobacterota</taxon>
        <taxon>Coprothermobacteria</taxon>
        <taxon>Coprothermobacterales</taxon>
        <taxon>Coprothermobacteraceae</taxon>
        <taxon>Coprothermobacter</taxon>
    </lineage>
</organism>
<reference evidence="2" key="1">
    <citation type="submission" date="2008-08" db="EMBL/GenBank/DDBJ databases">
        <title>The complete genome sequence of Coprothermobacter proteolyticus strain ATCC 5245 / DSM 5265 / BT.</title>
        <authorList>
            <person name="Dodson R.J."/>
            <person name="Durkin A.S."/>
            <person name="Wu M."/>
            <person name="Eisen J."/>
            <person name="Sutton G."/>
        </authorList>
    </citation>
    <scope>NUCLEOTIDE SEQUENCE [LARGE SCALE GENOMIC DNA]</scope>
    <source>
        <strain evidence="2">ATCC 35245 / DSM 5265 / OCM 4 / BT</strain>
    </source>
</reference>
<evidence type="ECO:0000313" key="2">
    <source>
        <dbReference type="Proteomes" id="UP000001732"/>
    </source>
</evidence>
<dbReference type="RefSeq" id="WP_012543966.1">
    <property type="nucleotide sequence ID" value="NC_011295.1"/>
</dbReference>
<proteinExistence type="predicted"/>
<reference evidence="1 2" key="2">
    <citation type="journal article" date="2014" name="Genome Announc.">
        <title>Complete Genome Sequence of Coprothermobacter proteolyticus DSM 5265.</title>
        <authorList>
            <person name="Alexiev A."/>
            <person name="Coil D.A."/>
            <person name="Badger J.H."/>
            <person name="Enticknap J."/>
            <person name="Ward N."/>
            <person name="Robb F.T."/>
            <person name="Eisen J.A."/>
        </authorList>
    </citation>
    <scope>NUCLEOTIDE SEQUENCE [LARGE SCALE GENOMIC DNA]</scope>
    <source>
        <strain evidence="2">ATCC 35245 / DSM 5265 / OCM 4 / BT</strain>
    </source>
</reference>
<dbReference type="EMBL" id="CP001145">
    <property type="protein sequence ID" value="ACI17314.1"/>
    <property type="molecule type" value="Genomic_DNA"/>
</dbReference>
<evidence type="ECO:0000313" key="1">
    <source>
        <dbReference type="EMBL" id="ACI17314.1"/>
    </source>
</evidence>
<keyword evidence="2" id="KW-1185">Reference proteome</keyword>
<sequence>MKKGIALITVLAFVLILSLLMVPLYVSVLGMTSTLRSIQVLPAKHEAFAAGLNVVRVLIVNAQDMETSTTIELAQGPIVVTASLARSFDSDLSLQDEIDCEGTASPVVKMRMCSAVNYWDVTVHFKDNYVLTGTAVQYVMFQPDKDYVYLLDFKEKRE</sequence>
<gene>
    <name evidence="1" type="ordered locus">COPRO5265_0111</name>
</gene>
<dbReference type="Proteomes" id="UP000001732">
    <property type="component" value="Chromosome"/>
</dbReference>
<accession>B5Y6T4</accession>
<name>B5Y6T4_COPPD</name>
<dbReference type="AlphaFoldDB" id="B5Y6T4"/>
<dbReference type="KEGG" id="cpo:COPRO5265_0111"/>
<dbReference type="HOGENOM" id="CLU_1666419_0_0_9"/>
<dbReference type="STRING" id="309798.COPRO5265_0111"/>
<protein>
    <submittedName>
        <fullName evidence="1">Uncharacterized protein</fullName>
    </submittedName>
</protein>